<evidence type="ECO:0000313" key="2">
    <source>
        <dbReference type="EMBL" id="CAJ0591810.1"/>
    </source>
</evidence>
<reference evidence="2" key="1">
    <citation type="submission" date="2023-07" db="EMBL/GenBank/DDBJ databases">
        <authorList>
            <consortium name="CYATHOMIX"/>
        </authorList>
    </citation>
    <scope>NUCLEOTIDE SEQUENCE</scope>
    <source>
        <strain evidence="2">N/A</strain>
    </source>
</reference>
<keyword evidence="3" id="KW-1185">Reference proteome</keyword>
<comment type="caution">
    <text evidence="2">The sequence shown here is derived from an EMBL/GenBank/DDBJ whole genome shotgun (WGS) entry which is preliminary data.</text>
</comment>
<feature type="chain" id="PRO_5041438066" evidence="1">
    <location>
        <begin position="17"/>
        <end position="252"/>
    </location>
</feature>
<sequence>MLLTLAVFALAQVIMSSKPLDEYNSQAVGGFMFYFLNNDRPSLDKEPVHEKKFQKIASVPIIVNNTAEITLEFADALASAASHDMMVKQQLDKIKDGKSLHYGCYDEPFGEGSTQLRITCNFKAGSKPDSSESDESEPQDKINIEAMGGFYLYFHRYDQGSFSKNPEHEEKFQKIASVSITVTDVYSITTDLGNALAGSSDMMVKQQLKEIKDGKSLHYGCYGQEIEEGDVKKHRVTCNFKAGKAKKPKKSE</sequence>
<gene>
    <name evidence="2" type="ORF">CYNAS_LOCUS3793</name>
</gene>
<dbReference type="AlphaFoldDB" id="A0AA36DRT6"/>
<keyword evidence="1" id="KW-0732">Signal</keyword>
<protein>
    <submittedName>
        <fullName evidence="2">Uncharacterized protein</fullName>
    </submittedName>
</protein>
<dbReference type="Proteomes" id="UP001176961">
    <property type="component" value="Unassembled WGS sequence"/>
</dbReference>
<feature type="signal peptide" evidence="1">
    <location>
        <begin position="1"/>
        <end position="16"/>
    </location>
</feature>
<dbReference type="EMBL" id="CATQJL010000001">
    <property type="protein sequence ID" value="CAJ0591810.1"/>
    <property type="molecule type" value="Genomic_DNA"/>
</dbReference>
<name>A0AA36DRT6_CYLNA</name>
<proteinExistence type="predicted"/>
<evidence type="ECO:0000313" key="3">
    <source>
        <dbReference type="Proteomes" id="UP001176961"/>
    </source>
</evidence>
<organism evidence="2 3">
    <name type="scientific">Cylicocyclus nassatus</name>
    <name type="common">Nematode worm</name>
    <dbReference type="NCBI Taxonomy" id="53992"/>
    <lineage>
        <taxon>Eukaryota</taxon>
        <taxon>Metazoa</taxon>
        <taxon>Ecdysozoa</taxon>
        <taxon>Nematoda</taxon>
        <taxon>Chromadorea</taxon>
        <taxon>Rhabditida</taxon>
        <taxon>Rhabditina</taxon>
        <taxon>Rhabditomorpha</taxon>
        <taxon>Strongyloidea</taxon>
        <taxon>Strongylidae</taxon>
        <taxon>Cylicocyclus</taxon>
    </lineage>
</organism>
<accession>A0AA36DRT6</accession>
<evidence type="ECO:0000256" key="1">
    <source>
        <dbReference type="SAM" id="SignalP"/>
    </source>
</evidence>